<name>A0A3E4V6J1_MEDGN</name>
<evidence type="ECO:0000313" key="9">
    <source>
        <dbReference type="EMBL" id="RHM75882.1"/>
    </source>
</evidence>
<comment type="caution">
    <text evidence="6">The sequence shown here is derived from an EMBL/GenBank/DDBJ whole genome shotgun (WGS) entry which is preliminary data.</text>
</comment>
<feature type="transmembrane region" description="Helical" evidence="1">
    <location>
        <begin position="29"/>
        <end position="48"/>
    </location>
</feature>
<dbReference type="EMBL" id="JAAIRM010000029">
    <property type="protein sequence ID" value="NSI20413.1"/>
    <property type="molecule type" value="Genomic_DNA"/>
</dbReference>
<dbReference type="Proteomes" id="UP000283834">
    <property type="component" value="Unassembled WGS sequence"/>
</dbReference>
<keyword evidence="1" id="KW-0472">Membrane</keyword>
<dbReference type="Proteomes" id="UP001296643">
    <property type="component" value="Unassembled WGS sequence"/>
</dbReference>
<dbReference type="RefSeq" id="WP_024853419.1">
    <property type="nucleotide sequence ID" value="NZ_BAABXJ010000001.1"/>
</dbReference>
<dbReference type="EMBL" id="JAJBNC010000012">
    <property type="protein sequence ID" value="MCB5493849.1"/>
    <property type="molecule type" value="Genomic_DNA"/>
</dbReference>
<evidence type="ECO:0000313" key="13">
    <source>
        <dbReference type="Proteomes" id="UP000285610"/>
    </source>
</evidence>
<evidence type="ECO:0000313" key="10">
    <source>
        <dbReference type="Proteomes" id="UP000260808"/>
    </source>
</evidence>
<evidence type="ECO:0000313" key="7">
    <source>
        <dbReference type="EMBL" id="RGT37795.1"/>
    </source>
</evidence>
<dbReference type="Proteomes" id="UP001297422">
    <property type="component" value="Unassembled WGS sequence"/>
</dbReference>
<dbReference type="Proteomes" id="UP000285610">
    <property type="component" value="Unassembled WGS sequence"/>
</dbReference>
<dbReference type="EMBL" id="JAQMLA010000050">
    <property type="protein sequence ID" value="MDB8687814.1"/>
    <property type="molecule type" value="Genomic_DNA"/>
</dbReference>
<reference evidence="5" key="3">
    <citation type="submission" date="2020-02" db="EMBL/GenBank/DDBJ databases">
        <authorList>
            <person name="Littmann E."/>
            <person name="Sorbara M."/>
        </authorList>
    </citation>
    <scope>NUCLEOTIDE SEQUENCE</scope>
    <source>
        <strain evidence="5">MSK.22.53</strain>
    </source>
</reference>
<reference evidence="2" key="4">
    <citation type="submission" date="2021-10" db="EMBL/GenBank/DDBJ databases">
        <title>Collection of gut derived symbiotic bacterial strains cultured from healthy donors.</title>
        <authorList>
            <person name="Lin H."/>
            <person name="Littmann E."/>
            <person name="Claire K."/>
            <person name="Pamer E."/>
        </authorList>
    </citation>
    <scope>NUCLEOTIDE SEQUENCE</scope>
    <source>
        <strain evidence="3">MSK.23.18</strain>
        <strain evidence="2">MSK.23.4</strain>
    </source>
</reference>
<evidence type="ECO:0000313" key="6">
    <source>
        <dbReference type="EMBL" id="RGM22991.1"/>
    </source>
</evidence>
<dbReference type="EMBL" id="QRQE01000020">
    <property type="protein sequence ID" value="RHM75882.1"/>
    <property type="molecule type" value="Genomic_DNA"/>
</dbReference>
<evidence type="ECO:0000313" key="4">
    <source>
        <dbReference type="EMBL" id="MDB8687814.1"/>
    </source>
</evidence>
<sequence length="82" mass="9562">MSWKNRLMKKEKNKRNKQFGIKCKETNHLIELLGMLCLFGLMNLWEVVFPEDTIWNRAISILLGGGGLYFFQKLILGSSKNE</sequence>
<gene>
    <name evidence="8" type="ORF">DW812_06960</name>
    <name evidence="7" type="ORF">DWX36_10985</name>
    <name evidence="9" type="ORF">DWZ50_09220</name>
    <name evidence="6" type="ORF">DXC31_08470</name>
    <name evidence="5" type="ORF">G4958_13850</name>
    <name evidence="3" type="ORF">LIQ08_19050</name>
    <name evidence="2" type="ORF">LIQ10_08865</name>
    <name evidence="4" type="ORF">PNW85_14265</name>
</gene>
<keyword evidence="1" id="KW-1133">Transmembrane helix</keyword>
<dbReference type="EMBL" id="QRWQ01000010">
    <property type="protein sequence ID" value="RGT37795.1"/>
    <property type="molecule type" value="Genomic_DNA"/>
</dbReference>
<reference evidence="4" key="5">
    <citation type="submission" date="2023-01" db="EMBL/GenBank/DDBJ databases">
        <title>Human gut microbiome strain richness.</title>
        <authorList>
            <person name="Chen-Liaw A."/>
        </authorList>
    </citation>
    <scope>NUCLEOTIDE SEQUENCE</scope>
    <source>
        <strain evidence="4">RTP21484st1_H11_RTP21484_190118</strain>
    </source>
</reference>
<reference evidence="10 11" key="1">
    <citation type="submission" date="2018-08" db="EMBL/GenBank/DDBJ databases">
        <title>A genome reference for cultivated species of the human gut microbiota.</title>
        <authorList>
            <person name="Zou Y."/>
            <person name="Xue W."/>
            <person name="Luo G."/>
        </authorList>
    </citation>
    <scope>NUCLEOTIDE SEQUENCE [LARGE SCALE GENOMIC DNA]</scope>
    <source>
        <strain evidence="7 11">AF19-16AC</strain>
        <strain evidence="9 13">AF33-12</strain>
        <strain evidence="8 12">AM32-6</strain>
        <strain evidence="6 10">TF01-20-2</strain>
    </source>
</reference>
<evidence type="ECO:0000313" key="11">
    <source>
        <dbReference type="Proteomes" id="UP000283834"/>
    </source>
</evidence>
<proteinExistence type="predicted"/>
<dbReference type="EMBL" id="QSSX01000017">
    <property type="protein sequence ID" value="RGM22991.1"/>
    <property type="molecule type" value="Genomic_DNA"/>
</dbReference>
<evidence type="ECO:0000313" key="5">
    <source>
        <dbReference type="EMBL" id="NSI20413.1"/>
    </source>
</evidence>
<dbReference type="EMBL" id="QSIR01000008">
    <property type="protein sequence ID" value="RHD07145.1"/>
    <property type="molecule type" value="Genomic_DNA"/>
</dbReference>
<dbReference type="Proteomes" id="UP000284472">
    <property type="component" value="Unassembled WGS sequence"/>
</dbReference>
<dbReference type="AlphaFoldDB" id="A0A3E4V6J1"/>
<keyword evidence="1" id="KW-0812">Transmembrane</keyword>
<evidence type="ECO:0000313" key="8">
    <source>
        <dbReference type="EMBL" id="RHD07145.1"/>
    </source>
</evidence>
<protein>
    <submittedName>
        <fullName evidence="6">Uncharacterized protein</fullName>
    </submittedName>
</protein>
<dbReference type="Proteomes" id="UP001212160">
    <property type="component" value="Unassembled WGS sequence"/>
</dbReference>
<accession>A0A3E4V6J1</accession>
<organism evidence="6 10">
    <name type="scientific">Mediterraneibacter gnavus</name>
    <name type="common">Ruminococcus gnavus</name>
    <dbReference type="NCBI Taxonomy" id="33038"/>
    <lineage>
        <taxon>Bacteria</taxon>
        <taxon>Bacillati</taxon>
        <taxon>Bacillota</taxon>
        <taxon>Clostridia</taxon>
        <taxon>Lachnospirales</taxon>
        <taxon>Lachnospiraceae</taxon>
        <taxon>Mediterraneibacter</taxon>
    </lineage>
</organism>
<reference evidence="5" key="2">
    <citation type="journal article" date="2020" name="Cell Host Microbe">
        <title>Functional and Genomic Variation between Human-Derived Isolates of Lachnospiraceae Reveals Inter- and Intra-Species Diversity.</title>
        <authorList>
            <person name="Sorbara M.T."/>
            <person name="Littmann E.R."/>
            <person name="Fontana E."/>
            <person name="Moody T.U."/>
            <person name="Kohout C.E."/>
            <person name="Gjonbalaj M."/>
            <person name="Eaton V."/>
            <person name="Seok R."/>
            <person name="Leiner I.M."/>
            <person name="Pamer E.G."/>
        </authorList>
    </citation>
    <scope>NUCLEOTIDE SEQUENCE</scope>
    <source>
        <strain evidence="5">MSK.22.53</strain>
    </source>
</reference>
<evidence type="ECO:0000256" key="1">
    <source>
        <dbReference type="SAM" id="Phobius"/>
    </source>
</evidence>
<dbReference type="Proteomes" id="UP000260808">
    <property type="component" value="Unassembled WGS sequence"/>
</dbReference>
<evidence type="ECO:0000313" key="3">
    <source>
        <dbReference type="EMBL" id="MCB5621206.1"/>
    </source>
</evidence>
<feature type="transmembrane region" description="Helical" evidence="1">
    <location>
        <begin position="54"/>
        <end position="71"/>
    </location>
</feature>
<dbReference type="Proteomes" id="UP001297370">
    <property type="component" value="Unassembled WGS sequence"/>
</dbReference>
<evidence type="ECO:0000313" key="12">
    <source>
        <dbReference type="Proteomes" id="UP000284472"/>
    </source>
</evidence>
<dbReference type="EMBL" id="JAJBOM010000081">
    <property type="protein sequence ID" value="MCB5621206.1"/>
    <property type="molecule type" value="Genomic_DNA"/>
</dbReference>
<evidence type="ECO:0000313" key="2">
    <source>
        <dbReference type="EMBL" id="MCB5493849.1"/>
    </source>
</evidence>